<organism evidence="2 3">
    <name type="scientific">Actinomadura barringtoniae</name>
    <dbReference type="NCBI Taxonomy" id="1427535"/>
    <lineage>
        <taxon>Bacteria</taxon>
        <taxon>Bacillati</taxon>
        <taxon>Actinomycetota</taxon>
        <taxon>Actinomycetes</taxon>
        <taxon>Streptosporangiales</taxon>
        <taxon>Thermomonosporaceae</taxon>
        <taxon>Actinomadura</taxon>
    </lineage>
</organism>
<reference evidence="2" key="1">
    <citation type="submission" date="2021-03" db="EMBL/GenBank/DDBJ databases">
        <authorList>
            <person name="Kanchanasin P."/>
            <person name="Saeng-In P."/>
            <person name="Phongsopitanun W."/>
            <person name="Yuki M."/>
            <person name="Kudo T."/>
            <person name="Ohkuma M."/>
            <person name="Tanasupawat S."/>
        </authorList>
    </citation>
    <scope>NUCLEOTIDE SEQUENCE</scope>
    <source>
        <strain evidence="2">GKU 128</strain>
    </source>
</reference>
<dbReference type="CDD" id="cd00229">
    <property type="entry name" value="SGNH_hydrolase"/>
    <property type="match status" value="1"/>
</dbReference>
<feature type="domain" description="SGNH hydrolase-type esterase" evidence="1">
    <location>
        <begin position="21"/>
        <end position="194"/>
    </location>
</feature>
<dbReference type="Pfam" id="PF13472">
    <property type="entry name" value="Lipase_GDSL_2"/>
    <property type="match status" value="1"/>
</dbReference>
<keyword evidence="2" id="KW-0378">Hydrolase</keyword>
<dbReference type="Gene3D" id="3.40.50.1110">
    <property type="entry name" value="SGNH hydrolase"/>
    <property type="match status" value="1"/>
</dbReference>
<evidence type="ECO:0000313" key="2">
    <source>
        <dbReference type="EMBL" id="MBO2454866.1"/>
    </source>
</evidence>
<evidence type="ECO:0000313" key="3">
    <source>
        <dbReference type="Proteomes" id="UP000669179"/>
    </source>
</evidence>
<dbReference type="AlphaFoldDB" id="A0A939T6F4"/>
<dbReference type="EMBL" id="JAGEOJ010000029">
    <property type="protein sequence ID" value="MBO2454866.1"/>
    <property type="molecule type" value="Genomic_DNA"/>
</dbReference>
<gene>
    <name evidence="2" type="ORF">J4573_47810</name>
</gene>
<keyword evidence="3" id="KW-1185">Reference proteome</keyword>
<comment type="caution">
    <text evidence="2">The sequence shown here is derived from an EMBL/GenBank/DDBJ whole genome shotgun (WGS) entry which is preliminary data.</text>
</comment>
<name>A0A939T6F4_9ACTN</name>
<dbReference type="Proteomes" id="UP000669179">
    <property type="component" value="Unassembled WGS sequence"/>
</dbReference>
<dbReference type="GO" id="GO:0016787">
    <property type="term" value="F:hydrolase activity"/>
    <property type="evidence" value="ECO:0007669"/>
    <property type="project" value="UniProtKB-KW"/>
</dbReference>
<accession>A0A939T6F4</accession>
<protein>
    <submittedName>
        <fullName evidence="2">SGNH/GDSL hydrolase family protein</fullName>
    </submittedName>
</protein>
<dbReference type="InterPro" id="IPR013830">
    <property type="entry name" value="SGNH_hydro"/>
</dbReference>
<proteinExistence type="predicted"/>
<dbReference type="InterPro" id="IPR036514">
    <property type="entry name" value="SGNH_hydro_sf"/>
</dbReference>
<dbReference type="SUPFAM" id="SSF52266">
    <property type="entry name" value="SGNH hydrolase"/>
    <property type="match status" value="1"/>
</dbReference>
<evidence type="ECO:0000259" key="1">
    <source>
        <dbReference type="Pfam" id="PF13472"/>
    </source>
</evidence>
<sequence>MSPPLVRAEQPDPRRPPVVFALGDSYTMGIRGITPERAYAAEAARTLGWQIVLAGHVGTGFVGTGLTGKTFGTLFDEQLGWRPTPDMVMVSGGHNDVWYPPGLVEQRAVALLGEIKQRWPRAHVVLMGPLWGGDPGPTALRVRDVLRDAAGRLRIPFIDPLGQRWITGKIHTRAGNARRFIRSDGTHPNPAGNRYLAGRLVTDLRGLGLAHPIAGRARHSAHVNAGQGHQGP</sequence>